<reference evidence="5" key="1">
    <citation type="submission" date="2022-07" db="EMBL/GenBank/DDBJ databases">
        <title>Fungi with potential for degradation of polypropylene.</title>
        <authorList>
            <person name="Gostincar C."/>
        </authorList>
    </citation>
    <scope>NUCLEOTIDE SEQUENCE</scope>
    <source>
        <strain evidence="5">EXF-13308</strain>
    </source>
</reference>
<proteinExistence type="predicted"/>
<comment type="caution">
    <text evidence="5">The sequence shown here is derived from an EMBL/GenBank/DDBJ whole genome shotgun (WGS) entry which is preliminary data.</text>
</comment>
<feature type="compositionally biased region" description="Basic and acidic residues" evidence="3">
    <location>
        <begin position="1"/>
        <end position="15"/>
    </location>
</feature>
<dbReference type="GO" id="GO:0004059">
    <property type="term" value="F:aralkylamine N-acetyltransferase activity"/>
    <property type="evidence" value="ECO:0007669"/>
    <property type="project" value="TreeGrafter"/>
</dbReference>
<evidence type="ECO:0000256" key="1">
    <source>
        <dbReference type="ARBA" id="ARBA00022679"/>
    </source>
</evidence>
<dbReference type="EMBL" id="JANBVO010000067">
    <property type="protein sequence ID" value="KAJ9131561.1"/>
    <property type="molecule type" value="Genomic_DNA"/>
</dbReference>
<keyword evidence="1" id="KW-0808">Transferase</keyword>
<keyword evidence="2" id="KW-0012">Acyltransferase</keyword>
<dbReference type="CDD" id="cd04301">
    <property type="entry name" value="NAT_SF"/>
    <property type="match status" value="1"/>
</dbReference>
<evidence type="ECO:0000259" key="4">
    <source>
        <dbReference type="PROSITE" id="PS51186"/>
    </source>
</evidence>
<sequence length="284" mass="31309">MPRKPDAEAESRDGSVEDSDGAVDDGDLDDDFIMIQRTISQKRREKASECSITKRLPFTFAPNIRPLSVSDLQSCIALENAAFPHPEHRCSPEKFEYRLTTCPELSIGVFCTVVPSLATGFYVETLATANKVETDRADGAVSVLLAHIVATASFSETVTDADMDYPRDWRSTRGKRAPVGHQEGGRTVCLHSLAVVPKLQNCGLGQLIMKAYLQQVRNLDTADRVALICQAYLVSYYQRLGFKHLGESKATFGGGGWHDMVFHFTGLPKVTYKKGDDETDSPQS</sequence>
<evidence type="ECO:0000313" key="6">
    <source>
        <dbReference type="Proteomes" id="UP001174694"/>
    </source>
</evidence>
<evidence type="ECO:0000313" key="5">
    <source>
        <dbReference type="EMBL" id="KAJ9131561.1"/>
    </source>
</evidence>
<protein>
    <submittedName>
        <fullName evidence="5">Acyl-CoA N-acyltransferase</fullName>
    </submittedName>
</protein>
<dbReference type="PANTHER" id="PTHR10908">
    <property type="entry name" value="SEROTONIN N-ACETYLTRANSFERASE"/>
    <property type="match status" value="1"/>
</dbReference>
<feature type="domain" description="N-acetyltransferase" evidence="4">
    <location>
        <begin position="62"/>
        <end position="268"/>
    </location>
</feature>
<gene>
    <name evidence="5" type="ORF">NKR23_g11693</name>
</gene>
<evidence type="ECO:0000256" key="2">
    <source>
        <dbReference type="ARBA" id="ARBA00023315"/>
    </source>
</evidence>
<keyword evidence="6" id="KW-1185">Reference proteome</keyword>
<dbReference type="InterPro" id="IPR000182">
    <property type="entry name" value="GNAT_dom"/>
</dbReference>
<dbReference type="AlphaFoldDB" id="A0AA38VBA8"/>
<dbReference type="Proteomes" id="UP001174694">
    <property type="component" value="Unassembled WGS sequence"/>
</dbReference>
<organism evidence="5 6">
    <name type="scientific">Pleurostoma richardsiae</name>
    <dbReference type="NCBI Taxonomy" id="41990"/>
    <lineage>
        <taxon>Eukaryota</taxon>
        <taxon>Fungi</taxon>
        <taxon>Dikarya</taxon>
        <taxon>Ascomycota</taxon>
        <taxon>Pezizomycotina</taxon>
        <taxon>Sordariomycetes</taxon>
        <taxon>Sordariomycetidae</taxon>
        <taxon>Calosphaeriales</taxon>
        <taxon>Pleurostomataceae</taxon>
        <taxon>Pleurostoma</taxon>
    </lineage>
</organism>
<dbReference type="PANTHER" id="PTHR10908:SF0">
    <property type="entry name" value="SEROTONIN N-ACETYLTRANSFERASE"/>
    <property type="match status" value="1"/>
</dbReference>
<name>A0AA38VBA8_9PEZI</name>
<accession>A0AA38VBA8</accession>
<dbReference type="PROSITE" id="PS51186">
    <property type="entry name" value="GNAT"/>
    <property type="match status" value="1"/>
</dbReference>
<evidence type="ECO:0000256" key="3">
    <source>
        <dbReference type="SAM" id="MobiDB-lite"/>
    </source>
</evidence>
<feature type="compositionally biased region" description="Acidic residues" evidence="3">
    <location>
        <begin position="16"/>
        <end position="28"/>
    </location>
</feature>
<dbReference type="Pfam" id="PF13673">
    <property type="entry name" value="Acetyltransf_10"/>
    <property type="match status" value="1"/>
</dbReference>
<dbReference type="InterPro" id="IPR051635">
    <property type="entry name" value="SNAT-like"/>
</dbReference>
<dbReference type="SUPFAM" id="SSF55729">
    <property type="entry name" value="Acyl-CoA N-acyltransferases (Nat)"/>
    <property type="match status" value="1"/>
</dbReference>
<dbReference type="InterPro" id="IPR016181">
    <property type="entry name" value="Acyl_CoA_acyltransferase"/>
</dbReference>
<feature type="region of interest" description="Disordered" evidence="3">
    <location>
        <begin position="1"/>
        <end position="28"/>
    </location>
</feature>
<dbReference type="Gene3D" id="3.40.630.30">
    <property type="match status" value="1"/>
</dbReference>
<dbReference type="GO" id="GO:0005737">
    <property type="term" value="C:cytoplasm"/>
    <property type="evidence" value="ECO:0007669"/>
    <property type="project" value="TreeGrafter"/>
</dbReference>